<dbReference type="InterPro" id="IPR003675">
    <property type="entry name" value="Rce1/LyrA-like_dom"/>
</dbReference>
<feature type="transmembrane region" description="Helical" evidence="1">
    <location>
        <begin position="45"/>
        <end position="63"/>
    </location>
</feature>
<feature type="transmembrane region" description="Helical" evidence="1">
    <location>
        <begin position="326"/>
        <end position="342"/>
    </location>
</feature>
<dbReference type="GO" id="GO:0004175">
    <property type="term" value="F:endopeptidase activity"/>
    <property type="evidence" value="ECO:0007669"/>
    <property type="project" value="UniProtKB-ARBA"/>
</dbReference>
<keyword evidence="4" id="KW-1185">Reference proteome</keyword>
<feature type="transmembrane region" description="Helical" evidence="1">
    <location>
        <begin position="293"/>
        <end position="314"/>
    </location>
</feature>
<evidence type="ECO:0000256" key="1">
    <source>
        <dbReference type="SAM" id="Phobius"/>
    </source>
</evidence>
<dbReference type="GeneID" id="9742512"/>
<feature type="transmembrane region" description="Helical" evidence="1">
    <location>
        <begin position="165"/>
        <end position="187"/>
    </location>
</feature>
<dbReference type="STRING" id="679926.Mpet_0074"/>
<feature type="transmembrane region" description="Helical" evidence="1">
    <location>
        <begin position="348"/>
        <end position="366"/>
    </location>
</feature>
<feature type="transmembrane region" description="Helical" evidence="1">
    <location>
        <begin position="253"/>
        <end position="281"/>
    </location>
</feature>
<dbReference type="Proteomes" id="UP000006565">
    <property type="component" value="Chromosome"/>
</dbReference>
<dbReference type="RefSeq" id="WP_013328034.1">
    <property type="nucleotide sequence ID" value="NC_014507.1"/>
</dbReference>
<dbReference type="EMBL" id="CP002117">
    <property type="protein sequence ID" value="ADN34855.1"/>
    <property type="molecule type" value="Genomic_DNA"/>
</dbReference>
<feature type="transmembrane region" description="Helical" evidence="1">
    <location>
        <begin position="12"/>
        <end position="33"/>
    </location>
</feature>
<dbReference type="GO" id="GO:0080120">
    <property type="term" value="P:CAAX-box protein maturation"/>
    <property type="evidence" value="ECO:0007669"/>
    <property type="project" value="UniProtKB-ARBA"/>
</dbReference>
<feature type="transmembrane region" description="Helical" evidence="1">
    <location>
        <begin position="75"/>
        <end position="100"/>
    </location>
</feature>
<evidence type="ECO:0000313" key="4">
    <source>
        <dbReference type="Proteomes" id="UP000006565"/>
    </source>
</evidence>
<dbReference type="AlphaFoldDB" id="E1RDH1"/>
<sequence>MNILSTPPESVRFTGILVLVLVFALAPVFGFFAGDGSPAGEFLGASATLAPFVILAIAAYLSMNKRMDMLKYPAYAILLGIILATAFISFFFGLISILPADIVFSEEFDPGAFDAIADTGILGKIALLFLGCAGAAIFSLIPLLKTVRVKLASRLDFDPFCRVHIIALVAIFAVTIIPLVPVSVAGVPPYLSPAFMEIIKNDAAFLEGTVAVDIYTLFWTILASFAIVGLFTKRNFKEALQRLGLSEPGAKEVLIAIGAALSLIVVFYAVDAIIALIWNAAGWPLTDSDAFEAFLVPYMTLPGIVIASVCAGFGEEISVRGVLQPRFGIILPAMLFASLHAFQYNWDGIISVFIAGLIFGIIRQRYSTTVSAITHTTYDFVLFLGLLLGFNVI</sequence>
<dbReference type="HOGENOM" id="CLU_724831_0_0_2"/>
<dbReference type="KEGG" id="mpi:Mpet_0074"/>
<reference evidence="3 4" key="1">
    <citation type="journal article" date="2010" name="Stand. Genomic Sci.">
        <title>Complete genome sequence of Methanoplanus petrolearius type strain (SEBR 4847).</title>
        <authorList>
            <person name="Brambilla E."/>
            <person name="Djao O.D."/>
            <person name="Daligault H."/>
            <person name="Lapidus A."/>
            <person name="Lucas S."/>
            <person name="Hammon N."/>
            <person name="Nolan M."/>
            <person name="Tice H."/>
            <person name="Cheng J.F."/>
            <person name="Han C."/>
            <person name="Tapia R."/>
            <person name="Goodwin L."/>
            <person name="Pitluck S."/>
            <person name="Liolios K."/>
            <person name="Ivanova N."/>
            <person name="Mavromatis K."/>
            <person name="Mikhailova N."/>
            <person name="Pati A."/>
            <person name="Chen A."/>
            <person name="Palaniappan K."/>
            <person name="Land M."/>
            <person name="Hauser L."/>
            <person name="Chang Y.J."/>
            <person name="Jeffries C.D."/>
            <person name="Rohde M."/>
            <person name="Spring S."/>
            <person name="Sikorski J."/>
            <person name="Goker M."/>
            <person name="Woyke T."/>
            <person name="Bristow J."/>
            <person name="Eisen J.A."/>
            <person name="Markowitz V."/>
            <person name="Hugenholtz P."/>
            <person name="Kyrpides N.C."/>
            <person name="Klenk H.P."/>
        </authorList>
    </citation>
    <scope>NUCLEOTIDE SEQUENCE [LARGE SCALE GENOMIC DNA]</scope>
    <source>
        <strain evidence="4">DSM 11571 / OCM 486 / SEBR 4847</strain>
    </source>
</reference>
<keyword evidence="1" id="KW-0472">Membrane</keyword>
<feature type="transmembrane region" description="Helical" evidence="1">
    <location>
        <begin position="214"/>
        <end position="232"/>
    </location>
</feature>
<accession>E1RDH1</accession>
<proteinExistence type="predicted"/>
<organism evidence="3 4">
    <name type="scientific">Methanolacinia petrolearia (strain DSM 11571 / OCM 486 / SEBR 4847)</name>
    <name type="common">Methanoplanus petrolearius</name>
    <dbReference type="NCBI Taxonomy" id="679926"/>
    <lineage>
        <taxon>Archaea</taxon>
        <taxon>Methanobacteriati</taxon>
        <taxon>Methanobacteriota</taxon>
        <taxon>Stenosarchaea group</taxon>
        <taxon>Methanomicrobia</taxon>
        <taxon>Methanomicrobiales</taxon>
        <taxon>Methanomicrobiaceae</taxon>
        <taxon>Methanolacinia</taxon>
    </lineage>
</organism>
<dbReference type="Pfam" id="PF02517">
    <property type="entry name" value="Rce1-like"/>
    <property type="match status" value="1"/>
</dbReference>
<gene>
    <name evidence="3" type="ordered locus">Mpet_0074</name>
</gene>
<feature type="domain" description="CAAX prenyl protease 2/Lysostaphin resistance protein A-like" evidence="2">
    <location>
        <begin position="300"/>
        <end position="381"/>
    </location>
</feature>
<feature type="transmembrane region" description="Helical" evidence="1">
    <location>
        <begin position="120"/>
        <end position="144"/>
    </location>
</feature>
<name>E1RDH1_METP4</name>
<dbReference type="eggNOG" id="arCOG06588">
    <property type="taxonomic scope" value="Archaea"/>
</dbReference>
<keyword evidence="1" id="KW-1133">Transmembrane helix</keyword>
<dbReference type="OrthoDB" id="112353at2157"/>
<feature type="transmembrane region" description="Helical" evidence="1">
    <location>
        <begin position="373"/>
        <end position="392"/>
    </location>
</feature>
<evidence type="ECO:0000313" key="3">
    <source>
        <dbReference type="EMBL" id="ADN34855.1"/>
    </source>
</evidence>
<evidence type="ECO:0000259" key="2">
    <source>
        <dbReference type="Pfam" id="PF02517"/>
    </source>
</evidence>
<keyword evidence="1" id="KW-0812">Transmembrane</keyword>
<protein>
    <submittedName>
        <fullName evidence="3">Abortive infection protein</fullName>
    </submittedName>
</protein>